<keyword evidence="2 6" id="KW-0812">Transmembrane</keyword>
<dbReference type="PANTHER" id="PTHR33048">
    <property type="entry name" value="PTH11-LIKE INTEGRAL MEMBRANE PROTEIN (AFU_ORTHOLOGUE AFUA_5G11245)"/>
    <property type="match status" value="1"/>
</dbReference>
<sequence length="390" mass="42933">MTLSNDIPNYDTSLKDYSPLRLEDHGSSITELNYIFMGASEDRRWLVLTFVCLVLALVLPVFGLHGYIKLRWERRMSTNDLVIALAGIFWLVYITCQIAACANGFGAHTAALPREFHYANELPAHNGDVTQALSFWYLTTLLHVLSSATARVAIGLASISRTAFPSRRRLVATNLIVSSTASALFFFLLLFHCSPISAFWSTNRSDVSAKCYTIELRTPWYTFLSISLAADAALSSFAVISLVQRDVGRVRRVAAGVFNAFAAGHVASSAMQIRHVQSLEDYKDLTWSATSFAIYSLIGPSLALVAANLTRIAPVAQQLAMANQLQVQELMPPQQRLRLLRPTFPPLIMLSGRDGEMDEDAALETVVDQGIARLERAAAVAGDGKRVRFA</sequence>
<feature type="transmembrane region" description="Helical" evidence="6">
    <location>
        <begin position="45"/>
        <end position="68"/>
    </location>
</feature>
<keyword evidence="9" id="KW-1185">Reference proteome</keyword>
<organism evidence="8 9">
    <name type="scientific">Botryosphaeria dothidea</name>
    <dbReference type="NCBI Taxonomy" id="55169"/>
    <lineage>
        <taxon>Eukaryota</taxon>
        <taxon>Fungi</taxon>
        <taxon>Dikarya</taxon>
        <taxon>Ascomycota</taxon>
        <taxon>Pezizomycotina</taxon>
        <taxon>Dothideomycetes</taxon>
        <taxon>Dothideomycetes incertae sedis</taxon>
        <taxon>Botryosphaeriales</taxon>
        <taxon>Botryosphaeriaceae</taxon>
        <taxon>Botryosphaeria</taxon>
    </lineage>
</organism>
<gene>
    <name evidence="8" type="ORF">GTA08_BOTSDO04918</name>
</gene>
<dbReference type="PANTHER" id="PTHR33048:SF96">
    <property type="entry name" value="INTEGRAL MEMBRANE PROTEIN"/>
    <property type="match status" value="1"/>
</dbReference>
<proteinExistence type="inferred from homology"/>
<evidence type="ECO:0000259" key="7">
    <source>
        <dbReference type="Pfam" id="PF20684"/>
    </source>
</evidence>
<comment type="caution">
    <text evidence="8">The sequence shown here is derived from an EMBL/GenBank/DDBJ whole genome shotgun (WGS) entry which is preliminary data.</text>
</comment>
<feature type="transmembrane region" description="Helical" evidence="6">
    <location>
        <begin position="80"/>
        <end position="105"/>
    </location>
</feature>
<dbReference type="Proteomes" id="UP000572817">
    <property type="component" value="Unassembled WGS sequence"/>
</dbReference>
<dbReference type="Pfam" id="PF20684">
    <property type="entry name" value="Fung_rhodopsin"/>
    <property type="match status" value="1"/>
</dbReference>
<feature type="transmembrane region" description="Helical" evidence="6">
    <location>
        <begin position="285"/>
        <end position="309"/>
    </location>
</feature>
<dbReference type="OrthoDB" id="3940024at2759"/>
<keyword evidence="3 6" id="KW-1133">Transmembrane helix</keyword>
<dbReference type="GO" id="GO:0016020">
    <property type="term" value="C:membrane"/>
    <property type="evidence" value="ECO:0007669"/>
    <property type="project" value="UniProtKB-SubCell"/>
</dbReference>
<reference evidence="8" key="1">
    <citation type="submission" date="2020-04" db="EMBL/GenBank/DDBJ databases">
        <title>Genome Assembly and Annotation of Botryosphaeria dothidea sdau 11-99, a Latent Pathogen of Apple Fruit Ring Rot in China.</title>
        <authorList>
            <person name="Yu C."/>
            <person name="Diao Y."/>
            <person name="Lu Q."/>
            <person name="Zhao J."/>
            <person name="Cui S."/>
            <person name="Peng C."/>
            <person name="He B."/>
            <person name="Liu H."/>
        </authorList>
    </citation>
    <scope>NUCLEOTIDE SEQUENCE [LARGE SCALE GENOMIC DNA]</scope>
    <source>
        <strain evidence="8">Sdau11-99</strain>
    </source>
</reference>
<feature type="domain" description="Rhodopsin" evidence="7">
    <location>
        <begin position="68"/>
        <end position="316"/>
    </location>
</feature>
<feature type="transmembrane region" description="Helical" evidence="6">
    <location>
        <begin position="135"/>
        <end position="154"/>
    </location>
</feature>
<protein>
    <submittedName>
        <fullName evidence="8">FMN-dependent dehydrogenase family protein</fullName>
    </submittedName>
</protein>
<accession>A0A8H4N3W5</accession>
<dbReference type="InterPro" id="IPR049326">
    <property type="entry name" value="Rhodopsin_dom_fungi"/>
</dbReference>
<evidence type="ECO:0000256" key="4">
    <source>
        <dbReference type="ARBA" id="ARBA00023136"/>
    </source>
</evidence>
<name>A0A8H4N3W5_9PEZI</name>
<evidence type="ECO:0000256" key="6">
    <source>
        <dbReference type="SAM" id="Phobius"/>
    </source>
</evidence>
<evidence type="ECO:0000313" key="9">
    <source>
        <dbReference type="Proteomes" id="UP000572817"/>
    </source>
</evidence>
<keyword evidence="4 6" id="KW-0472">Membrane</keyword>
<comment type="subcellular location">
    <subcellularLocation>
        <location evidence="1">Membrane</location>
        <topology evidence="1">Multi-pass membrane protein</topology>
    </subcellularLocation>
</comment>
<evidence type="ECO:0000313" key="8">
    <source>
        <dbReference type="EMBL" id="KAF4306253.1"/>
    </source>
</evidence>
<comment type="similarity">
    <text evidence="5">Belongs to the SAT4 family.</text>
</comment>
<dbReference type="AlphaFoldDB" id="A0A8H4N3W5"/>
<evidence type="ECO:0000256" key="2">
    <source>
        <dbReference type="ARBA" id="ARBA00022692"/>
    </source>
</evidence>
<evidence type="ECO:0000256" key="1">
    <source>
        <dbReference type="ARBA" id="ARBA00004141"/>
    </source>
</evidence>
<evidence type="ECO:0000256" key="5">
    <source>
        <dbReference type="ARBA" id="ARBA00038359"/>
    </source>
</evidence>
<dbReference type="InterPro" id="IPR052337">
    <property type="entry name" value="SAT4-like"/>
</dbReference>
<feature type="transmembrane region" description="Helical" evidence="6">
    <location>
        <begin position="255"/>
        <end position="273"/>
    </location>
</feature>
<feature type="transmembrane region" description="Helical" evidence="6">
    <location>
        <begin position="220"/>
        <end position="243"/>
    </location>
</feature>
<feature type="transmembrane region" description="Helical" evidence="6">
    <location>
        <begin position="175"/>
        <end position="200"/>
    </location>
</feature>
<evidence type="ECO:0000256" key="3">
    <source>
        <dbReference type="ARBA" id="ARBA00022989"/>
    </source>
</evidence>
<dbReference type="EMBL" id="WWBZ02000033">
    <property type="protein sequence ID" value="KAF4306253.1"/>
    <property type="molecule type" value="Genomic_DNA"/>
</dbReference>